<proteinExistence type="predicted"/>
<name>A0A6J4JBD5_9CHLR</name>
<keyword evidence="1" id="KW-0560">Oxidoreductase</keyword>
<dbReference type="GO" id="GO:0005975">
    <property type="term" value="P:carbohydrate metabolic process"/>
    <property type="evidence" value="ECO:0007669"/>
    <property type="project" value="InterPro"/>
</dbReference>
<dbReference type="Pfam" id="PF00232">
    <property type="entry name" value="Glyco_hydro_1"/>
    <property type="match status" value="1"/>
</dbReference>
<dbReference type="SUPFAM" id="SSF51445">
    <property type="entry name" value="(Trans)glycosidases"/>
    <property type="match status" value="1"/>
</dbReference>
<dbReference type="GO" id="GO:0008831">
    <property type="term" value="F:dTDP-4-dehydrorhamnose reductase activity"/>
    <property type="evidence" value="ECO:0007669"/>
    <property type="project" value="UniProtKB-EC"/>
</dbReference>
<sequence>MAADFKWMTGFECSAFPQVGSDELEETQHYRWWASDLVRLREVGITMIRYGIPWHRVNPRPHEYDWSWADQAIDLMQTLGITPIVDLFHYGTPLWIENGIMNPIFGEMQGWYAKAFAKQYPHITYYTPTNEPYICASFGAEWALWYPFLRGDFNACRAFKNVAEGICRSMAEVRKFRPDALMMIADTCEYYHSVEGAFKEEAEFRSERRFLVHDLYQGLVTRDHPMWDYMVRNGVGDWELNWFLEHPVKLDILGCDYYRHSEHQLRRGANGERIDETAENQFGWAAMARQYSDRYDGIPVFLAETNVGGPVEERVEWFDRLVAQTRTARAEGTPVAGLTYYGAIDHVDWDSGLRERNLNINPCGMWALECVDGRMIRRPTALVDRYRELIAMSTEESVGALASPQAEERIRAVLAPAVEMVS</sequence>
<gene>
    <name evidence="1" type="ORF">AVDCRST_MAG26-2861</name>
</gene>
<dbReference type="GO" id="GO:0004553">
    <property type="term" value="F:hydrolase activity, hydrolyzing O-glycosyl compounds"/>
    <property type="evidence" value="ECO:0007669"/>
    <property type="project" value="InterPro"/>
</dbReference>
<dbReference type="AlphaFoldDB" id="A0A6J4JBD5"/>
<organism evidence="1">
    <name type="scientific">uncultured Chloroflexia bacterium</name>
    <dbReference type="NCBI Taxonomy" id="1672391"/>
    <lineage>
        <taxon>Bacteria</taxon>
        <taxon>Bacillati</taxon>
        <taxon>Chloroflexota</taxon>
        <taxon>Chloroflexia</taxon>
        <taxon>environmental samples</taxon>
    </lineage>
</organism>
<reference evidence="1" key="1">
    <citation type="submission" date="2020-02" db="EMBL/GenBank/DDBJ databases">
        <authorList>
            <person name="Meier V. D."/>
        </authorList>
    </citation>
    <scope>NUCLEOTIDE SEQUENCE</scope>
    <source>
        <strain evidence="1">AVDCRST_MAG26</strain>
    </source>
</reference>
<evidence type="ECO:0000313" key="1">
    <source>
        <dbReference type="EMBL" id="CAA9271867.1"/>
    </source>
</evidence>
<dbReference type="InterPro" id="IPR017853">
    <property type="entry name" value="GH"/>
</dbReference>
<protein>
    <submittedName>
        <fullName evidence="1">GH1</fullName>
        <ecNumber evidence="1">1.1.1.133</ecNumber>
    </submittedName>
</protein>
<dbReference type="EMBL" id="CADCTK010000659">
    <property type="protein sequence ID" value="CAA9271867.1"/>
    <property type="molecule type" value="Genomic_DNA"/>
</dbReference>
<dbReference type="Gene3D" id="3.20.20.80">
    <property type="entry name" value="Glycosidases"/>
    <property type="match status" value="1"/>
</dbReference>
<dbReference type="InterPro" id="IPR001360">
    <property type="entry name" value="Glyco_hydro_1"/>
</dbReference>
<accession>A0A6J4JBD5</accession>
<dbReference type="EC" id="1.1.1.133" evidence="1"/>